<dbReference type="AlphaFoldDB" id="A0A6L2ML70"/>
<protein>
    <submittedName>
        <fullName evidence="1">Uncharacterized protein</fullName>
    </submittedName>
</protein>
<comment type="caution">
    <text evidence="1">The sequence shown here is derived from an EMBL/GenBank/DDBJ whole genome shotgun (WGS) entry which is preliminary data.</text>
</comment>
<dbReference type="EMBL" id="BKCJ010006944">
    <property type="protein sequence ID" value="GEU74738.1"/>
    <property type="molecule type" value="Genomic_DNA"/>
</dbReference>
<sequence length="202" mass="23946">MKGFATNDHADYYLGITSITVNGKHAYELKGKFLDDLHNNAFSAPPYEKFKEFNYQLKIDPDVLTSDIVGFKTYDEYKDDWIYEWNKNVPWEYKNEHEDNERYELYGDETHELPVCTVRRFEMIKYSFGYDEEYVAVKQNEYKDLMSRSKDTCQEYQEIFRMMDEGLMDSHAHTFLEHNIMHQSYGSSVVAAATVRIPASIR</sequence>
<gene>
    <name evidence="1" type="ORF">Tci_046716</name>
</gene>
<name>A0A6L2ML70_TANCI</name>
<evidence type="ECO:0000313" key="1">
    <source>
        <dbReference type="EMBL" id="GEU74738.1"/>
    </source>
</evidence>
<proteinExistence type="predicted"/>
<accession>A0A6L2ML70</accession>
<organism evidence="1">
    <name type="scientific">Tanacetum cinerariifolium</name>
    <name type="common">Dalmatian daisy</name>
    <name type="synonym">Chrysanthemum cinerariifolium</name>
    <dbReference type="NCBI Taxonomy" id="118510"/>
    <lineage>
        <taxon>Eukaryota</taxon>
        <taxon>Viridiplantae</taxon>
        <taxon>Streptophyta</taxon>
        <taxon>Embryophyta</taxon>
        <taxon>Tracheophyta</taxon>
        <taxon>Spermatophyta</taxon>
        <taxon>Magnoliopsida</taxon>
        <taxon>eudicotyledons</taxon>
        <taxon>Gunneridae</taxon>
        <taxon>Pentapetalae</taxon>
        <taxon>asterids</taxon>
        <taxon>campanulids</taxon>
        <taxon>Asterales</taxon>
        <taxon>Asteraceae</taxon>
        <taxon>Asteroideae</taxon>
        <taxon>Anthemideae</taxon>
        <taxon>Anthemidinae</taxon>
        <taxon>Tanacetum</taxon>
    </lineage>
</organism>
<reference evidence="1" key="1">
    <citation type="journal article" date="2019" name="Sci. Rep.">
        <title>Draft genome of Tanacetum cinerariifolium, the natural source of mosquito coil.</title>
        <authorList>
            <person name="Yamashiro T."/>
            <person name="Shiraishi A."/>
            <person name="Satake H."/>
            <person name="Nakayama K."/>
        </authorList>
    </citation>
    <scope>NUCLEOTIDE SEQUENCE</scope>
</reference>